<organism evidence="3 4">
    <name type="scientific">Palleronia abyssalis</name>
    <dbReference type="NCBI Taxonomy" id="1501240"/>
    <lineage>
        <taxon>Bacteria</taxon>
        <taxon>Pseudomonadati</taxon>
        <taxon>Pseudomonadota</taxon>
        <taxon>Alphaproteobacteria</taxon>
        <taxon>Rhodobacterales</taxon>
        <taxon>Roseobacteraceae</taxon>
        <taxon>Palleronia</taxon>
    </lineage>
</organism>
<keyword evidence="1" id="KW-0472">Membrane</keyword>
<feature type="domain" description="CAAX prenyl protease 2/Lysostaphin resistance protein A-like" evidence="2">
    <location>
        <begin position="143"/>
        <end position="239"/>
    </location>
</feature>
<name>A0A2R8BS91_9RHOB</name>
<feature type="transmembrane region" description="Helical" evidence="1">
    <location>
        <begin position="67"/>
        <end position="90"/>
    </location>
</feature>
<dbReference type="GO" id="GO:0080120">
    <property type="term" value="P:CAAX-box protein maturation"/>
    <property type="evidence" value="ECO:0007669"/>
    <property type="project" value="UniProtKB-ARBA"/>
</dbReference>
<accession>A0A2R8BS91</accession>
<feature type="transmembrane region" description="Helical" evidence="1">
    <location>
        <begin position="111"/>
        <end position="130"/>
    </location>
</feature>
<keyword evidence="1" id="KW-0812">Transmembrane</keyword>
<proteinExistence type="predicted"/>
<feature type="transmembrane region" description="Helical" evidence="1">
    <location>
        <begin position="204"/>
        <end position="223"/>
    </location>
</feature>
<protein>
    <recommendedName>
        <fullName evidence="2">CAAX prenyl protease 2/Lysostaphin resistance protein A-like domain-containing protein</fullName>
    </recommendedName>
</protein>
<dbReference type="InterPro" id="IPR052710">
    <property type="entry name" value="CAAX_protease"/>
</dbReference>
<evidence type="ECO:0000313" key="4">
    <source>
        <dbReference type="Proteomes" id="UP000244912"/>
    </source>
</evidence>
<dbReference type="InterPro" id="IPR003675">
    <property type="entry name" value="Rce1/LyrA-like_dom"/>
</dbReference>
<keyword evidence="1" id="KW-1133">Transmembrane helix</keyword>
<dbReference type="AlphaFoldDB" id="A0A2R8BS91"/>
<feature type="transmembrane region" description="Helical" evidence="1">
    <location>
        <begin position="136"/>
        <end position="154"/>
    </location>
</feature>
<dbReference type="EMBL" id="ONZF01000002">
    <property type="protein sequence ID" value="SPJ23057.1"/>
    <property type="molecule type" value="Genomic_DNA"/>
</dbReference>
<dbReference type="GO" id="GO:0004175">
    <property type="term" value="F:endopeptidase activity"/>
    <property type="evidence" value="ECO:0007669"/>
    <property type="project" value="UniProtKB-ARBA"/>
</dbReference>
<evidence type="ECO:0000256" key="1">
    <source>
        <dbReference type="SAM" id="Phobius"/>
    </source>
</evidence>
<dbReference type="OrthoDB" id="7171777at2"/>
<dbReference type="RefSeq" id="WP_108892927.1">
    <property type="nucleotide sequence ID" value="NZ_ONZF01000002.1"/>
</dbReference>
<dbReference type="Pfam" id="PF02517">
    <property type="entry name" value="Rce1-like"/>
    <property type="match status" value="1"/>
</dbReference>
<dbReference type="PANTHER" id="PTHR36435:SF1">
    <property type="entry name" value="CAAX AMINO TERMINAL PROTEASE FAMILY PROTEIN"/>
    <property type="match status" value="1"/>
</dbReference>
<feature type="transmembrane region" description="Helical" evidence="1">
    <location>
        <begin position="175"/>
        <end position="192"/>
    </location>
</feature>
<reference evidence="3 4" key="1">
    <citation type="submission" date="2018-03" db="EMBL/GenBank/DDBJ databases">
        <authorList>
            <person name="Keele B.F."/>
        </authorList>
    </citation>
    <scope>NUCLEOTIDE SEQUENCE [LARGE SCALE GENOMIC DNA]</scope>
    <source>
        <strain evidence="3 4">CECT 8504</strain>
    </source>
</reference>
<dbReference type="PANTHER" id="PTHR36435">
    <property type="entry name" value="SLR1288 PROTEIN"/>
    <property type="match status" value="1"/>
</dbReference>
<evidence type="ECO:0000259" key="2">
    <source>
        <dbReference type="Pfam" id="PF02517"/>
    </source>
</evidence>
<feature type="transmembrane region" description="Helical" evidence="1">
    <location>
        <begin position="235"/>
        <end position="258"/>
    </location>
</feature>
<dbReference type="Proteomes" id="UP000244912">
    <property type="component" value="Unassembled WGS sequence"/>
</dbReference>
<feature type="transmembrane region" description="Helical" evidence="1">
    <location>
        <begin position="270"/>
        <end position="291"/>
    </location>
</feature>
<feature type="transmembrane region" description="Helical" evidence="1">
    <location>
        <begin position="21"/>
        <end position="47"/>
    </location>
</feature>
<evidence type="ECO:0000313" key="3">
    <source>
        <dbReference type="EMBL" id="SPJ23057.1"/>
    </source>
</evidence>
<keyword evidence="4" id="KW-1185">Reference proteome</keyword>
<sequence>MTPAFDRFVAPARQRPALWRLIVGCLVMGVVIFGWIALMFGAVWGVSGGAGVRRELQGLMAPDTPRATLLLLATFIGMALAPVAAARMLHGRGPGTLFGPRGRLLRDFGRAVLVVVVLYTFSLLALSQGMPPEPNLAPRLWATLLPLSVGLVLIQTGAEELIFRGYLMQQIAARVPWRLAYLVIPSVIFGALHYDPTTAGDNAWLIALSATAFGLAAADLTYATGSLGAAWGLHFANNCAALLIVATKGTITGLALYVTPYAADDLEVTSTLVVMDLAGVVVIWGLLRWWLRR</sequence>
<gene>
    <name evidence="3" type="ORF">PAA8504_00862</name>
</gene>